<evidence type="ECO:0000256" key="12">
    <source>
        <dbReference type="ARBA" id="ARBA00022989"/>
    </source>
</evidence>
<feature type="transmembrane region" description="Helical" evidence="18">
    <location>
        <begin position="134"/>
        <end position="158"/>
    </location>
</feature>
<feature type="compositionally biased region" description="Polar residues" evidence="17">
    <location>
        <begin position="1090"/>
        <end position="1104"/>
    </location>
</feature>
<name>A0ABD5MLL6_9EURY</name>
<evidence type="ECO:0000256" key="18">
    <source>
        <dbReference type="SAM" id="Phobius"/>
    </source>
</evidence>
<gene>
    <name evidence="22" type="ORF">ACFFOL_01390</name>
</gene>
<comment type="caution">
    <text evidence="22">The sequence shown here is derived from an EMBL/GenBank/DDBJ whole genome shotgun (WGS) entry which is preliminary data.</text>
</comment>
<evidence type="ECO:0000256" key="6">
    <source>
        <dbReference type="ARBA" id="ARBA00012602"/>
    </source>
</evidence>
<dbReference type="Gene3D" id="2.60.40.3390">
    <property type="match status" value="1"/>
</dbReference>
<organism evidence="22 23">
    <name type="scientific">Halobaculum roseum</name>
    <dbReference type="NCBI Taxonomy" id="2175149"/>
    <lineage>
        <taxon>Archaea</taxon>
        <taxon>Methanobacteriati</taxon>
        <taxon>Methanobacteriota</taxon>
        <taxon>Stenosarchaea group</taxon>
        <taxon>Halobacteria</taxon>
        <taxon>Halobacteriales</taxon>
        <taxon>Haloferacaceae</taxon>
        <taxon>Halobaculum</taxon>
    </lineage>
</organism>
<evidence type="ECO:0000313" key="23">
    <source>
        <dbReference type="Proteomes" id="UP001589595"/>
    </source>
</evidence>
<dbReference type="GO" id="GO:0016757">
    <property type="term" value="F:glycosyltransferase activity"/>
    <property type="evidence" value="ECO:0007669"/>
    <property type="project" value="UniProtKB-KW"/>
</dbReference>
<evidence type="ECO:0000256" key="16">
    <source>
        <dbReference type="ARBA" id="ARBA00034066"/>
    </source>
</evidence>
<keyword evidence="11" id="KW-0460">Magnesium</keyword>
<protein>
    <recommendedName>
        <fullName evidence="6">dolichyl-phosphooligosaccharide-protein glycotransferase</fullName>
        <ecNumber evidence="6">2.4.99.21</ecNumber>
    </recommendedName>
    <alternativeName>
        <fullName evidence="15">Oligosaccharyl transferase</fullName>
    </alternativeName>
</protein>
<evidence type="ECO:0000256" key="8">
    <source>
        <dbReference type="ARBA" id="ARBA00022679"/>
    </source>
</evidence>
<dbReference type="Gene3D" id="3.40.50.12610">
    <property type="match status" value="1"/>
</dbReference>
<keyword evidence="14" id="KW-0464">Manganese</keyword>
<evidence type="ECO:0000256" key="13">
    <source>
        <dbReference type="ARBA" id="ARBA00023136"/>
    </source>
</evidence>
<dbReference type="Proteomes" id="UP001589595">
    <property type="component" value="Unassembled WGS sequence"/>
</dbReference>
<feature type="compositionally biased region" description="Low complexity" evidence="17">
    <location>
        <begin position="1061"/>
        <end position="1075"/>
    </location>
</feature>
<evidence type="ECO:0000256" key="14">
    <source>
        <dbReference type="ARBA" id="ARBA00023211"/>
    </source>
</evidence>
<feature type="transmembrane region" description="Helical" evidence="18">
    <location>
        <begin position="568"/>
        <end position="589"/>
    </location>
</feature>
<dbReference type="InterPro" id="IPR048307">
    <property type="entry name" value="STT3_N"/>
</dbReference>
<dbReference type="Pfam" id="PF02516">
    <property type="entry name" value="STT3"/>
    <property type="match status" value="1"/>
</dbReference>
<feature type="transmembrane region" description="Helical" evidence="18">
    <location>
        <begin position="38"/>
        <end position="56"/>
    </location>
</feature>
<evidence type="ECO:0000256" key="3">
    <source>
        <dbReference type="ARBA" id="ARBA00004651"/>
    </source>
</evidence>
<comment type="cofactor">
    <cofactor evidence="1">
        <name>Mn(2+)</name>
        <dbReference type="ChEBI" id="CHEBI:29035"/>
    </cofactor>
</comment>
<comment type="catalytic activity">
    <reaction evidence="16">
        <text>an archaeal dolichyl phosphooligosaccharide + [protein]-L-asparagine = an archaeal dolichyl phosphate + a glycoprotein with the oligosaccharide chain attached by N-beta-D-glycosyl linkage to a protein L-asparagine.</text>
        <dbReference type="EC" id="2.4.99.21"/>
    </reaction>
</comment>
<comment type="pathway">
    <text evidence="4">Protein modification; protein glycosylation.</text>
</comment>
<keyword evidence="13 18" id="KW-0472">Membrane</keyword>
<feature type="transmembrane region" description="Helical" evidence="18">
    <location>
        <begin position="483"/>
        <end position="501"/>
    </location>
</feature>
<feature type="compositionally biased region" description="Low complexity" evidence="17">
    <location>
        <begin position="1107"/>
        <end position="1121"/>
    </location>
</feature>
<evidence type="ECO:0000259" key="19">
    <source>
        <dbReference type="Pfam" id="PF02516"/>
    </source>
</evidence>
<evidence type="ECO:0000313" key="22">
    <source>
        <dbReference type="EMBL" id="MFB9822842.1"/>
    </source>
</evidence>
<feature type="transmembrane region" description="Helical" evidence="18">
    <location>
        <begin position="110"/>
        <end position="128"/>
    </location>
</feature>
<dbReference type="EMBL" id="JBHMAJ010000001">
    <property type="protein sequence ID" value="MFB9822842.1"/>
    <property type="molecule type" value="Genomic_DNA"/>
</dbReference>
<sequence>MSRSDSDTTPDGGNPASSVPGLNYSFTGKSAADVVRDFYHVPALLAIVAFMLWIRLQSYGNFIRDGQVYFNGNDAWYHLRQVRYTVANWPATMPWDPWTYYPFGTNSGQFGTLYDQLIATAALIVGLGSPSEALVAKTLLVAPAVFGALVVVPTYLIGKRLGGRLAGLFGAVILMLLPGTFLRRGLVGFADHNVAEPFFQAFAVVALMVALAVAQRDLPIWELVQASEWDELKPTLYWSALAGVAIGLYIWTWPPAVLLLGIFAAYVAFQTVSDYAGDRSPDHVAFVAVISMVVAALMALLKFEEATFSPTAMSLIQPAFALATAAGAVFLAFLARQLDSREFADDRLNDHAFAGIVGILGAVGVLLVIFVEAAPFTTIESNLLRFVGFSAGAATRTIGEAQPFLQSGLVQYYGGFGVVIAEYGFAFITALAAAVWMLVKPLWKRGTTSDYYYLAASALVVLFVFVGSPIFNDLASGLGFNPQVLGLALVALLVFGAAARVRYDAEHLFVFVWAAFITAAAFTQVRFNYYLAVAVAGLNAYFLREILAVIGIDFSADLSMPDVETYQIIAVVLTVLVVLGPVLVVPLSLGNTGQVSIDRTNTAVGVGNNTGPGSVTVWDENLEWMNDNTPAEGNLGGAGNADDLDYYGTYQRPADDDYDYAEGTYGVMSWWDYGHWITTQGERIPHANPFQQGASSAANYLLAPSEEDADEVLSNIDDDGEAEDMRYVMVDWQMVTVGSKFGAPVVFDDDTNASDYYSPTLRAQETQRGTQYGVAFRDKTQRYYESQMVRLYLFHGSRADPAVQTPFGDRVIVFDYDTVSAQDGTTYKVLPQGENASAIRTFANESAAQEFVEEDGTAQIGGVGAFPRESVPAMEHYRLVSTSETSAYSSSQYQRTVLQESQSLGLRPSLLQQTQPQWVKTFEKVPGATVEGDGADPNETVTATVEMRVPDAGTGGNASTFTYEQQATANEDGEFEFTVPYSTTGYDEYGPENGYTNVSVRATGAYTVTGEVESNESAYIVRNEGTFNVSEGLVNGDEDGTATVTLSEEVLRAPEGAQNGSETNNSTDGSDNTSSLPAEFDSLEGLDSASADSLTAGGDSSTDGSLAGSAAGEAAPAVRAPTRSTVAP</sequence>
<keyword evidence="10" id="KW-0479">Metal-binding</keyword>
<evidence type="ECO:0000256" key="4">
    <source>
        <dbReference type="ARBA" id="ARBA00004922"/>
    </source>
</evidence>
<dbReference type="Pfam" id="PF18079">
    <property type="entry name" value="AglB_L1"/>
    <property type="match status" value="1"/>
</dbReference>
<feature type="transmembrane region" description="Helical" evidence="18">
    <location>
        <begin position="508"/>
        <end position="525"/>
    </location>
</feature>
<dbReference type="InterPro" id="IPR003674">
    <property type="entry name" value="Oligo_trans_STT3"/>
</dbReference>
<feature type="transmembrane region" description="Helical" evidence="18">
    <location>
        <begin position="412"/>
        <end position="439"/>
    </location>
</feature>
<feature type="domain" description="Oligosaccharyl transferase STT3 N-terminal" evidence="19">
    <location>
        <begin position="64"/>
        <end position="386"/>
    </location>
</feature>
<keyword evidence="23" id="KW-1185">Reference proteome</keyword>
<keyword evidence="12 18" id="KW-1133">Transmembrane helix</keyword>
<feature type="domain" description="Archaeal glycosylation protein B peripheral" evidence="20">
    <location>
        <begin position="927"/>
        <end position="1014"/>
    </location>
</feature>
<evidence type="ECO:0000256" key="11">
    <source>
        <dbReference type="ARBA" id="ARBA00022842"/>
    </source>
</evidence>
<reference evidence="22" key="1">
    <citation type="submission" date="2024-09" db="EMBL/GenBank/DDBJ databases">
        <authorList>
            <person name="Sun Q."/>
        </authorList>
    </citation>
    <scope>NUCLEOTIDE SEQUENCE [LARGE SCALE GENOMIC DNA]</scope>
    <source>
        <strain evidence="22">JCM 31273</strain>
    </source>
</reference>
<evidence type="ECO:0000256" key="1">
    <source>
        <dbReference type="ARBA" id="ARBA00001936"/>
    </source>
</evidence>
<evidence type="ECO:0000259" key="21">
    <source>
        <dbReference type="Pfam" id="PF22627"/>
    </source>
</evidence>
<feature type="domain" description="AglB-like core" evidence="21">
    <location>
        <begin position="618"/>
        <end position="734"/>
    </location>
</feature>
<comment type="similarity">
    <text evidence="5">Belongs to the STT3 family.</text>
</comment>
<feature type="transmembrane region" description="Helical" evidence="18">
    <location>
        <begin position="451"/>
        <end position="471"/>
    </location>
</feature>
<dbReference type="RefSeq" id="WP_222921933.1">
    <property type="nucleotide sequence ID" value="NZ_JBHMAJ010000001.1"/>
</dbReference>
<dbReference type="EC" id="2.4.99.21" evidence="6"/>
<dbReference type="NCBIfam" id="TIGR04154">
    <property type="entry name" value="archaeo_STT3"/>
    <property type="match status" value="1"/>
</dbReference>
<feature type="transmembrane region" description="Helical" evidence="18">
    <location>
        <begin position="531"/>
        <end position="556"/>
    </location>
</feature>
<keyword evidence="8 22" id="KW-0808">Transferase</keyword>
<feature type="transmembrane region" description="Helical" evidence="18">
    <location>
        <begin position="198"/>
        <end position="214"/>
    </location>
</feature>
<dbReference type="InterPro" id="IPR054479">
    <property type="entry name" value="AglB-like_core"/>
</dbReference>
<feature type="transmembrane region" description="Helical" evidence="18">
    <location>
        <begin position="315"/>
        <end position="335"/>
    </location>
</feature>
<dbReference type="GO" id="GO:0046872">
    <property type="term" value="F:metal ion binding"/>
    <property type="evidence" value="ECO:0007669"/>
    <property type="project" value="UniProtKB-KW"/>
</dbReference>
<dbReference type="PANTHER" id="PTHR13872">
    <property type="entry name" value="DOLICHYL-DIPHOSPHOOLIGOSACCHARIDE--PROTEIN GLYCOSYLTRANSFERASE SUBUNIT"/>
    <property type="match status" value="1"/>
</dbReference>
<evidence type="ECO:0000259" key="20">
    <source>
        <dbReference type="Pfam" id="PF18079"/>
    </source>
</evidence>
<feature type="region of interest" description="Disordered" evidence="17">
    <location>
        <begin position="1050"/>
        <end position="1128"/>
    </location>
</feature>
<feature type="transmembrane region" description="Helical" evidence="18">
    <location>
        <begin position="356"/>
        <end position="376"/>
    </location>
</feature>
<evidence type="ECO:0000256" key="9">
    <source>
        <dbReference type="ARBA" id="ARBA00022692"/>
    </source>
</evidence>
<evidence type="ECO:0000256" key="5">
    <source>
        <dbReference type="ARBA" id="ARBA00010810"/>
    </source>
</evidence>
<comment type="subcellular location">
    <subcellularLocation>
        <location evidence="3">Cell membrane</location>
        <topology evidence="3">Multi-pass membrane protein</topology>
    </subcellularLocation>
</comment>
<dbReference type="InterPro" id="IPR041154">
    <property type="entry name" value="AglB_P1"/>
</dbReference>
<evidence type="ECO:0000256" key="17">
    <source>
        <dbReference type="SAM" id="MobiDB-lite"/>
    </source>
</evidence>
<evidence type="ECO:0000256" key="10">
    <source>
        <dbReference type="ARBA" id="ARBA00022723"/>
    </source>
</evidence>
<proteinExistence type="inferred from homology"/>
<evidence type="ECO:0000256" key="7">
    <source>
        <dbReference type="ARBA" id="ARBA00022676"/>
    </source>
</evidence>
<feature type="transmembrane region" description="Helical" evidence="18">
    <location>
        <begin position="257"/>
        <end position="277"/>
    </location>
</feature>
<keyword evidence="7" id="KW-0328">Glycosyltransferase</keyword>
<dbReference type="Pfam" id="PF22627">
    <property type="entry name" value="AglB_core-like"/>
    <property type="match status" value="1"/>
</dbReference>
<dbReference type="GO" id="GO:0005886">
    <property type="term" value="C:plasma membrane"/>
    <property type="evidence" value="ECO:0007669"/>
    <property type="project" value="UniProtKB-SubCell"/>
</dbReference>
<dbReference type="InterPro" id="IPR026410">
    <property type="entry name" value="OlisacTrfase_arch"/>
</dbReference>
<dbReference type="AlphaFoldDB" id="A0ABD5MLL6"/>
<comment type="cofactor">
    <cofactor evidence="2">
        <name>Mg(2+)</name>
        <dbReference type="ChEBI" id="CHEBI:18420"/>
    </cofactor>
</comment>
<dbReference type="PANTHER" id="PTHR13872:SF1">
    <property type="entry name" value="DOLICHYL-DIPHOSPHOOLIGOSACCHARIDE--PROTEIN GLYCOSYLTRANSFERASE SUBUNIT STT3B"/>
    <property type="match status" value="1"/>
</dbReference>
<feature type="transmembrane region" description="Helical" evidence="18">
    <location>
        <begin position="284"/>
        <end position="303"/>
    </location>
</feature>
<feature type="transmembrane region" description="Helical" evidence="18">
    <location>
        <begin position="165"/>
        <end position="186"/>
    </location>
</feature>
<keyword evidence="9 18" id="KW-0812">Transmembrane</keyword>
<evidence type="ECO:0000256" key="2">
    <source>
        <dbReference type="ARBA" id="ARBA00001946"/>
    </source>
</evidence>
<accession>A0ABD5MLL6</accession>
<evidence type="ECO:0000256" key="15">
    <source>
        <dbReference type="ARBA" id="ARBA00030679"/>
    </source>
</evidence>